<accession>A0A834HC74</accession>
<dbReference type="EMBL" id="WJXA01000002">
    <property type="protein sequence ID" value="KAF7150468.1"/>
    <property type="molecule type" value="Genomic_DNA"/>
</dbReference>
<dbReference type="OrthoDB" id="381190at2759"/>
<name>A0A834HC74_RHOSS</name>
<dbReference type="PANTHER" id="PTHR37079:SF4">
    <property type="entry name" value="SERINE_THREONINE-PROTEIN KINASE ATM"/>
    <property type="match status" value="1"/>
</dbReference>
<evidence type="ECO:0000313" key="2">
    <source>
        <dbReference type="Proteomes" id="UP000626092"/>
    </source>
</evidence>
<evidence type="ECO:0000313" key="1">
    <source>
        <dbReference type="EMBL" id="KAF7150468.1"/>
    </source>
</evidence>
<proteinExistence type="predicted"/>
<gene>
    <name evidence="1" type="ORF">RHSIM_Rhsim02G0102600</name>
</gene>
<dbReference type="PANTHER" id="PTHR37079">
    <property type="entry name" value="SERINE/THREONINE-PROTEIN KINASE ATM"/>
    <property type="match status" value="1"/>
</dbReference>
<organism evidence="1 2">
    <name type="scientific">Rhododendron simsii</name>
    <name type="common">Sims's rhododendron</name>
    <dbReference type="NCBI Taxonomy" id="118357"/>
    <lineage>
        <taxon>Eukaryota</taxon>
        <taxon>Viridiplantae</taxon>
        <taxon>Streptophyta</taxon>
        <taxon>Embryophyta</taxon>
        <taxon>Tracheophyta</taxon>
        <taxon>Spermatophyta</taxon>
        <taxon>Magnoliopsida</taxon>
        <taxon>eudicotyledons</taxon>
        <taxon>Gunneridae</taxon>
        <taxon>Pentapetalae</taxon>
        <taxon>asterids</taxon>
        <taxon>Ericales</taxon>
        <taxon>Ericaceae</taxon>
        <taxon>Ericoideae</taxon>
        <taxon>Rhodoreae</taxon>
        <taxon>Rhododendron</taxon>
    </lineage>
</organism>
<sequence length="272" mass="30346">MNDATVSHMYNCLLWAFWLSLPSSFTTDRGWHTIWRFLMSGLPVFSNVASVADAAMIVLGDIISNDLTNTFIIPQDVSDLRLFKQLPSVTSFSDIGALYISIESQQKSLAWVLKPLVDTEEAQVNISDDEILNYAFTVWNGFGQSCASFHVIFQEEALNFVRGDLRDSSHLRQNLLRAVLALVNWQDCPMLNEGLVRILPAAVYALCVGCAPLPLDCKQLFPYHSSMDVLVEECIKAVFVMCVISAIDPSQRDLVVAALDNLSRVFKTAPVY</sequence>
<dbReference type="GO" id="GO:0004674">
    <property type="term" value="F:protein serine/threonine kinase activity"/>
    <property type="evidence" value="ECO:0007669"/>
    <property type="project" value="InterPro"/>
</dbReference>
<dbReference type="Proteomes" id="UP000626092">
    <property type="component" value="Unassembled WGS sequence"/>
</dbReference>
<keyword evidence="2" id="KW-1185">Reference proteome</keyword>
<dbReference type="GO" id="GO:0006974">
    <property type="term" value="P:DNA damage response"/>
    <property type="evidence" value="ECO:0007669"/>
    <property type="project" value="InterPro"/>
</dbReference>
<comment type="caution">
    <text evidence="1">The sequence shown here is derived from an EMBL/GenBank/DDBJ whole genome shotgun (WGS) entry which is preliminary data.</text>
</comment>
<dbReference type="InterPro" id="IPR038980">
    <property type="entry name" value="ATM_plant"/>
</dbReference>
<reference evidence="1" key="1">
    <citation type="submission" date="2019-11" db="EMBL/GenBank/DDBJ databases">
        <authorList>
            <person name="Liu Y."/>
            <person name="Hou J."/>
            <person name="Li T.-Q."/>
            <person name="Guan C.-H."/>
            <person name="Wu X."/>
            <person name="Wu H.-Z."/>
            <person name="Ling F."/>
            <person name="Zhang R."/>
            <person name="Shi X.-G."/>
            <person name="Ren J.-P."/>
            <person name="Chen E.-F."/>
            <person name="Sun J.-M."/>
        </authorList>
    </citation>
    <scope>NUCLEOTIDE SEQUENCE</scope>
    <source>
        <strain evidence="1">Adult_tree_wgs_1</strain>
        <tissue evidence="1">Leaves</tissue>
    </source>
</reference>
<protein>
    <submittedName>
        <fullName evidence="1">Uncharacterized protein</fullName>
    </submittedName>
</protein>
<dbReference type="AlphaFoldDB" id="A0A834HC74"/>